<evidence type="ECO:0000259" key="1">
    <source>
        <dbReference type="Pfam" id="PF08044"/>
    </source>
</evidence>
<accession>A0A4Q9KEZ4</accession>
<sequence>MPEIERHRRLRASDADRDAVLTILHEAYVAGRLDLDDLTHRQEQALAARYIDQLPELVADVPEGHALDGRWVRPTRRRAKAPVAASNGAGWTATILTGRRIDLERGASVRNFALMGGDDIYLRDALGPGVVLTLELPAVLGGHSLHVPRGVRVVEETQAVAGGNSIRRSAQGDGSNGTLVLRGMLVLGGHTVKLDKRDR</sequence>
<gene>
    <name evidence="2" type="ORF">ET989_05755</name>
</gene>
<name>A0A4Q9KEZ4_9ACTN</name>
<dbReference type="PANTHER" id="PTHR40763:SF5">
    <property type="entry name" value="MEMBRANE PROTEIN"/>
    <property type="match status" value="1"/>
</dbReference>
<dbReference type="Pfam" id="PF08044">
    <property type="entry name" value="DUF1707"/>
    <property type="match status" value="1"/>
</dbReference>
<evidence type="ECO:0000313" key="3">
    <source>
        <dbReference type="Proteomes" id="UP000292373"/>
    </source>
</evidence>
<dbReference type="Proteomes" id="UP000292373">
    <property type="component" value="Unassembled WGS sequence"/>
</dbReference>
<dbReference type="OrthoDB" id="3636235at2"/>
<protein>
    <submittedName>
        <fullName evidence="2">DUF1707 domain-containing protein</fullName>
    </submittedName>
</protein>
<feature type="domain" description="DUF1707" evidence="1">
    <location>
        <begin position="10"/>
        <end position="62"/>
    </location>
</feature>
<comment type="caution">
    <text evidence="2">The sequence shown here is derived from an EMBL/GenBank/DDBJ whole genome shotgun (WGS) entry which is preliminary data.</text>
</comment>
<dbReference type="PANTHER" id="PTHR40763">
    <property type="entry name" value="MEMBRANE PROTEIN-RELATED"/>
    <property type="match status" value="1"/>
</dbReference>
<proteinExistence type="predicted"/>
<dbReference type="InterPro" id="IPR012551">
    <property type="entry name" value="DUF1707_SHOCT-like"/>
</dbReference>
<dbReference type="EMBL" id="SDMQ01000004">
    <property type="protein sequence ID" value="TBT85952.1"/>
    <property type="molecule type" value="Genomic_DNA"/>
</dbReference>
<reference evidence="2 3" key="1">
    <citation type="submission" date="2019-01" db="EMBL/GenBank/DDBJ databases">
        <title>Lactibacter flavus gen. nov., sp. nov., a novel bacterium of the family Propionibacteriaceae isolated from raw milk and dairy products.</title>
        <authorList>
            <person name="Huptas C."/>
            <person name="Wenning M."/>
            <person name="Breitenwieser F."/>
            <person name="Doll E."/>
            <person name="Von Neubeck M."/>
            <person name="Busse H.-J."/>
            <person name="Scherer S."/>
        </authorList>
    </citation>
    <scope>NUCLEOTIDE SEQUENCE [LARGE SCALE GENOMIC DNA]</scope>
    <source>
        <strain evidence="2 3">KCTC 33808</strain>
    </source>
</reference>
<organism evidence="2 3">
    <name type="scientific">Propioniciclava sinopodophylli</name>
    <dbReference type="NCBI Taxonomy" id="1837344"/>
    <lineage>
        <taxon>Bacteria</taxon>
        <taxon>Bacillati</taxon>
        <taxon>Actinomycetota</taxon>
        <taxon>Actinomycetes</taxon>
        <taxon>Propionibacteriales</taxon>
        <taxon>Propionibacteriaceae</taxon>
        <taxon>Propioniciclava</taxon>
    </lineage>
</organism>
<keyword evidence="3" id="KW-1185">Reference proteome</keyword>
<dbReference type="AlphaFoldDB" id="A0A4Q9KEZ4"/>
<dbReference type="RefSeq" id="WP_131167601.1">
    <property type="nucleotide sequence ID" value="NZ_SDMQ01000004.1"/>
</dbReference>
<evidence type="ECO:0000313" key="2">
    <source>
        <dbReference type="EMBL" id="TBT85952.1"/>
    </source>
</evidence>